<comment type="caution">
    <text evidence="1">The sequence shown here is derived from an EMBL/GenBank/DDBJ whole genome shotgun (WGS) entry which is preliminary data.</text>
</comment>
<evidence type="ECO:0000313" key="2">
    <source>
        <dbReference type="Proteomes" id="UP000814033"/>
    </source>
</evidence>
<sequence>MVTIRRLRRMGAYIATRVRAISSEQLDMRPLWLSCFSHLLPLFFHFLSFFPPFQTFCCSWPSSSSSISGLVSLSLCATLPSSVGSRAALSLPVI</sequence>
<gene>
    <name evidence="1" type="ORF">FA95DRAFT_18752</name>
</gene>
<evidence type="ECO:0000313" key="1">
    <source>
        <dbReference type="EMBL" id="KAI0053951.1"/>
    </source>
</evidence>
<dbReference type="Proteomes" id="UP000814033">
    <property type="component" value="Unassembled WGS sequence"/>
</dbReference>
<reference evidence="1" key="1">
    <citation type="submission" date="2021-02" db="EMBL/GenBank/DDBJ databases">
        <authorList>
            <consortium name="DOE Joint Genome Institute"/>
            <person name="Ahrendt S."/>
            <person name="Looney B.P."/>
            <person name="Miyauchi S."/>
            <person name="Morin E."/>
            <person name="Drula E."/>
            <person name="Courty P.E."/>
            <person name="Chicoki N."/>
            <person name="Fauchery L."/>
            <person name="Kohler A."/>
            <person name="Kuo A."/>
            <person name="Labutti K."/>
            <person name="Pangilinan J."/>
            <person name="Lipzen A."/>
            <person name="Riley R."/>
            <person name="Andreopoulos W."/>
            <person name="He G."/>
            <person name="Johnson J."/>
            <person name="Barry K.W."/>
            <person name="Grigoriev I.V."/>
            <person name="Nagy L."/>
            <person name="Hibbett D."/>
            <person name="Henrissat B."/>
            <person name="Matheny P.B."/>
            <person name="Labbe J."/>
            <person name="Martin F."/>
        </authorList>
    </citation>
    <scope>NUCLEOTIDE SEQUENCE</scope>
    <source>
        <strain evidence="1">FP105234-sp</strain>
    </source>
</reference>
<name>A0ACB8SDH1_9AGAM</name>
<reference evidence="1" key="2">
    <citation type="journal article" date="2022" name="New Phytol.">
        <title>Evolutionary transition to the ectomycorrhizal habit in the genomes of a hyperdiverse lineage of mushroom-forming fungi.</title>
        <authorList>
            <person name="Looney B."/>
            <person name="Miyauchi S."/>
            <person name="Morin E."/>
            <person name="Drula E."/>
            <person name="Courty P.E."/>
            <person name="Kohler A."/>
            <person name="Kuo A."/>
            <person name="LaButti K."/>
            <person name="Pangilinan J."/>
            <person name="Lipzen A."/>
            <person name="Riley R."/>
            <person name="Andreopoulos W."/>
            <person name="He G."/>
            <person name="Johnson J."/>
            <person name="Nolan M."/>
            <person name="Tritt A."/>
            <person name="Barry K.W."/>
            <person name="Grigoriev I.V."/>
            <person name="Nagy L.G."/>
            <person name="Hibbett D."/>
            <person name="Henrissat B."/>
            <person name="Matheny P.B."/>
            <person name="Labbe J."/>
            <person name="Martin F.M."/>
        </authorList>
    </citation>
    <scope>NUCLEOTIDE SEQUENCE</scope>
    <source>
        <strain evidence="1">FP105234-sp</strain>
    </source>
</reference>
<protein>
    <submittedName>
        <fullName evidence="1">Uncharacterized protein</fullName>
    </submittedName>
</protein>
<keyword evidence="2" id="KW-1185">Reference proteome</keyword>
<proteinExistence type="predicted"/>
<accession>A0ACB8SDH1</accession>
<organism evidence="1 2">
    <name type="scientific">Auriscalpium vulgare</name>
    <dbReference type="NCBI Taxonomy" id="40419"/>
    <lineage>
        <taxon>Eukaryota</taxon>
        <taxon>Fungi</taxon>
        <taxon>Dikarya</taxon>
        <taxon>Basidiomycota</taxon>
        <taxon>Agaricomycotina</taxon>
        <taxon>Agaricomycetes</taxon>
        <taxon>Russulales</taxon>
        <taxon>Auriscalpiaceae</taxon>
        <taxon>Auriscalpium</taxon>
    </lineage>
</organism>
<dbReference type="EMBL" id="MU275838">
    <property type="protein sequence ID" value="KAI0053951.1"/>
    <property type="molecule type" value="Genomic_DNA"/>
</dbReference>